<keyword evidence="1" id="KW-0472">Membrane</keyword>
<organism evidence="2 3">
    <name type="scientific">Leptospira stimsonii</name>
    <dbReference type="NCBI Taxonomy" id="2202203"/>
    <lineage>
        <taxon>Bacteria</taxon>
        <taxon>Pseudomonadati</taxon>
        <taxon>Spirochaetota</taxon>
        <taxon>Spirochaetia</taxon>
        <taxon>Leptospirales</taxon>
        <taxon>Leptospiraceae</taxon>
        <taxon>Leptospira</taxon>
    </lineage>
</organism>
<accession>A0A396Z8X2</accession>
<keyword evidence="1" id="KW-0812">Transmembrane</keyword>
<dbReference type="AlphaFoldDB" id="A0A396Z8X2"/>
<evidence type="ECO:0000256" key="1">
    <source>
        <dbReference type="SAM" id="Phobius"/>
    </source>
</evidence>
<name>A0A396Z8X2_9LEPT</name>
<dbReference type="Proteomes" id="UP000265798">
    <property type="component" value="Unassembled WGS sequence"/>
</dbReference>
<keyword evidence="1" id="KW-1133">Transmembrane helix</keyword>
<dbReference type="EMBL" id="QHCT01000001">
    <property type="protein sequence ID" value="RHX91869.1"/>
    <property type="molecule type" value="Genomic_DNA"/>
</dbReference>
<reference evidence="3" key="1">
    <citation type="submission" date="2018-05" db="EMBL/GenBank/DDBJ databases">
        <title>Leptospira yasudae sp. nov. and Leptospira stimsonii sp. nov., two pathogenic species of the genus Leptospira isolated from environmental sources.</title>
        <authorList>
            <person name="Casanovas-Massana A."/>
            <person name="Hamond C."/>
            <person name="Santos L.A."/>
            <person name="Hacker K.P."/>
            <person name="Balassiano I."/>
            <person name="Medeiros M.A."/>
            <person name="Reis M.G."/>
            <person name="Ko A.I."/>
            <person name="Wunder E.A."/>
        </authorList>
    </citation>
    <scope>NUCLEOTIDE SEQUENCE [LARGE SCALE GENOMIC DNA]</scope>
    <source>
        <strain evidence="3">Yale</strain>
    </source>
</reference>
<evidence type="ECO:0000313" key="3">
    <source>
        <dbReference type="Proteomes" id="UP000265798"/>
    </source>
</evidence>
<comment type="caution">
    <text evidence="2">The sequence shown here is derived from an EMBL/GenBank/DDBJ whole genome shotgun (WGS) entry which is preliminary data.</text>
</comment>
<proteinExistence type="predicted"/>
<feature type="transmembrane region" description="Helical" evidence="1">
    <location>
        <begin position="20"/>
        <end position="42"/>
    </location>
</feature>
<protein>
    <submittedName>
        <fullName evidence="2">Uncharacterized protein</fullName>
    </submittedName>
</protein>
<gene>
    <name evidence="2" type="ORF">DLM75_01060</name>
</gene>
<sequence>MNRKAILEFSKSPFLLRTCFASIIATRTFSLISFGACLFAFARVACLQARGFPLVLFEDAYAPSDPLTLGKVGTPF</sequence>
<evidence type="ECO:0000313" key="2">
    <source>
        <dbReference type="EMBL" id="RHX91869.1"/>
    </source>
</evidence>